<proteinExistence type="predicted"/>
<evidence type="ECO:0000313" key="3">
    <source>
        <dbReference type="EMBL" id="SPO34595.1"/>
    </source>
</evidence>
<keyword evidence="4" id="KW-1185">Reference proteome</keyword>
<dbReference type="AlphaFoldDB" id="A0A5C3ESB1"/>
<dbReference type="EMBL" id="OOIP01000001">
    <property type="protein sequence ID" value="SPO34595.1"/>
    <property type="molecule type" value="Genomic_DNA"/>
</dbReference>
<organism evidence="3 4">
    <name type="scientific">Pseudozyma flocculosa</name>
    <dbReference type="NCBI Taxonomy" id="84751"/>
    <lineage>
        <taxon>Eukaryota</taxon>
        <taxon>Fungi</taxon>
        <taxon>Dikarya</taxon>
        <taxon>Basidiomycota</taxon>
        <taxon>Ustilaginomycotina</taxon>
        <taxon>Ustilaginomycetes</taxon>
        <taxon>Ustilaginales</taxon>
        <taxon>Ustilaginaceae</taxon>
        <taxon>Pseudozyma</taxon>
    </lineage>
</organism>
<protein>
    <recommendedName>
        <fullName evidence="5">Secreted protein</fullName>
    </recommendedName>
</protein>
<keyword evidence="2" id="KW-0732">Signal</keyword>
<sequence length="125" mass="13822">MSSPDRGSLLLLLLLVFVLSCGSRSPAGKAEHMIARRPWLEQDNYRMKGMDRASKGRAHSRTIFVRIQRGDTVLRERGPTEGGMRPCREMVRATMSARGDGGPGSQGADSRRIARTPTSARGRRQ</sequence>
<evidence type="ECO:0000256" key="2">
    <source>
        <dbReference type="SAM" id="SignalP"/>
    </source>
</evidence>
<dbReference type="Proteomes" id="UP000323386">
    <property type="component" value="Unassembled WGS sequence"/>
</dbReference>
<evidence type="ECO:0000256" key="1">
    <source>
        <dbReference type="SAM" id="MobiDB-lite"/>
    </source>
</evidence>
<dbReference type="PROSITE" id="PS51257">
    <property type="entry name" value="PROKAR_LIPOPROTEIN"/>
    <property type="match status" value="1"/>
</dbReference>
<accession>A0A5C3ESB1</accession>
<reference evidence="3 4" key="1">
    <citation type="submission" date="2018-03" db="EMBL/GenBank/DDBJ databases">
        <authorList>
            <person name="Guldener U."/>
        </authorList>
    </citation>
    <scope>NUCLEOTIDE SEQUENCE [LARGE SCALE GENOMIC DNA]</scope>
    <source>
        <strain evidence="3 4">DAOM196992</strain>
    </source>
</reference>
<gene>
    <name evidence="3" type="ORF">PSFLO_00066</name>
</gene>
<feature type="region of interest" description="Disordered" evidence="1">
    <location>
        <begin position="95"/>
        <end position="125"/>
    </location>
</feature>
<evidence type="ECO:0008006" key="5">
    <source>
        <dbReference type="Google" id="ProtNLM"/>
    </source>
</evidence>
<name>A0A5C3ESB1_9BASI</name>
<evidence type="ECO:0000313" key="4">
    <source>
        <dbReference type="Proteomes" id="UP000323386"/>
    </source>
</evidence>
<feature type="signal peptide" evidence="2">
    <location>
        <begin position="1"/>
        <end position="23"/>
    </location>
</feature>
<feature type="chain" id="PRO_5023075957" description="Secreted protein" evidence="2">
    <location>
        <begin position="24"/>
        <end position="125"/>
    </location>
</feature>